<feature type="chain" id="PRO_5042878906" evidence="5">
    <location>
        <begin position="20"/>
        <end position="258"/>
    </location>
</feature>
<dbReference type="GO" id="GO:0071013">
    <property type="term" value="C:catalytic step 2 spliceosome"/>
    <property type="evidence" value="ECO:0007669"/>
    <property type="project" value="TreeGrafter"/>
</dbReference>
<keyword evidence="5" id="KW-0732">Signal</keyword>
<protein>
    <submittedName>
        <fullName evidence="6">Uncharacterized protein</fullName>
    </submittedName>
</protein>
<organism evidence="6 7">
    <name type="scientific">Clitoria ternatea</name>
    <name type="common">Butterfly pea</name>
    <dbReference type="NCBI Taxonomy" id="43366"/>
    <lineage>
        <taxon>Eukaryota</taxon>
        <taxon>Viridiplantae</taxon>
        <taxon>Streptophyta</taxon>
        <taxon>Embryophyta</taxon>
        <taxon>Tracheophyta</taxon>
        <taxon>Spermatophyta</taxon>
        <taxon>Magnoliopsida</taxon>
        <taxon>eudicotyledons</taxon>
        <taxon>Gunneridae</taxon>
        <taxon>Pentapetalae</taxon>
        <taxon>rosids</taxon>
        <taxon>fabids</taxon>
        <taxon>Fabales</taxon>
        <taxon>Fabaceae</taxon>
        <taxon>Papilionoideae</taxon>
        <taxon>50 kb inversion clade</taxon>
        <taxon>NPAAA clade</taxon>
        <taxon>indigoferoid/millettioid clade</taxon>
        <taxon>Phaseoleae</taxon>
        <taxon>Clitoria</taxon>
    </lineage>
</organism>
<keyword evidence="4" id="KW-0853">WD repeat</keyword>
<name>A0AAN9JPR3_CLITE</name>
<reference evidence="6 7" key="1">
    <citation type="submission" date="2024-01" db="EMBL/GenBank/DDBJ databases">
        <title>The genomes of 5 underutilized Papilionoideae crops provide insights into root nodulation and disease resistance.</title>
        <authorList>
            <person name="Yuan L."/>
        </authorList>
    </citation>
    <scope>NUCLEOTIDE SEQUENCE [LARGE SCALE GENOMIC DNA]</scope>
    <source>
        <strain evidence="6">LY-2023</strain>
        <tissue evidence="6">Leaf</tissue>
    </source>
</reference>
<dbReference type="InterPro" id="IPR036322">
    <property type="entry name" value="WD40_repeat_dom_sf"/>
</dbReference>
<comment type="subcellular location">
    <subcellularLocation>
        <location evidence="1">Cytoplasm</location>
    </subcellularLocation>
</comment>
<dbReference type="PANTHER" id="PTHR22842:SF3">
    <property type="entry name" value="WD REPEAT DOMAIN-CONTAINING PROTEIN 83"/>
    <property type="match status" value="1"/>
</dbReference>
<evidence type="ECO:0000256" key="4">
    <source>
        <dbReference type="PROSITE-ProRule" id="PRU00221"/>
    </source>
</evidence>
<evidence type="ECO:0000256" key="5">
    <source>
        <dbReference type="SAM" id="SignalP"/>
    </source>
</evidence>
<evidence type="ECO:0000256" key="3">
    <source>
        <dbReference type="ARBA" id="ARBA00038145"/>
    </source>
</evidence>
<comment type="caution">
    <text evidence="6">The sequence shown here is derived from an EMBL/GenBank/DDBJ whole genome shotgun (WGS) entry which is preliminary data.</text>
</comment>
<comment type="similarity">
    <text evidence="3">Belongs to the WD repeat MORG1 family.</text>
</comment>
<dbReference type="PANTHER" id="PTHR22842">
    <property type="entry name" value="WD40 REPEAT PROTEIN"/>
    <property type="match status" value="1"/>
</dbReference>
<keyword evidence="2" id="KW-0963">Cytoplasm</keyword>
<dbReference type="GO" id="GO:0005737">
    <property type="term" value="C:cytoplasm"/>
    <property type="evidence" value="ECO:0007669"/>
    <property type="project" value="UniProtKB-SubCell"/>
</dbReference>
<dbReference type="Gene3D" id="2.130.10.10">
    <property type="entry name" value="YVTN repeat-like/Quinoprotein amine dehydrogenase"/>
    <property type="match status" value="1"/>
</dbReference>
<dbReference type="AlphaFoldDB" id="A0AAN9JPR3"/>
<evidence type="ECO:0000313" key="6">
    <source>
        <dbReference type="EMBL" id="KAK7301239.1"/>
    </source>
</evidence>
<feature type="signal peptide" evidence="5">
    <location>
        <begin position="1"/>
        <end position="19"/>
    </location>
</feature>
<evidence type="ECO:0000313" key="7">
    <source>
        <dbReference type="Proteomes" id="UP001359559"/>
    </source>
</evidence>
<keyword evidence="7" id="KW-1185">Reference proteome</keyword>
<sequence length="258" mass="28384">MYLTILLVISVCAFQPLLLEIGDLLCGSSVESWNSWGAWAEYLHEDGYTIRGIVGCPQPRRVAAMSVAKRVSEEMDIELGDKVGYAIRFEDLTGPNTIIKVVNRCGSSREIDDSAVDRTTQSYVPVVEIDRYSIGMLQPDVSLENFMAMMVNGVKFNEYSSVVVSAGYDQSLHAWDCRSHNTEPIQIIDTFVDSVMSTCLTKTKIIGGSVDGTVGTFRIGREISDNLGQPVNCVSMSNDGNCILASCLDSTLRLLDWI</sequence>
<dbReference type="EMBL" id="JAYKXN010000003">
    <property type="protein sequence ID" value="KAK7301239.1"/>
    <property type="molecule type" value="Genomic_DNA"/>
</dbReference>
<dbReference type="Gene3D" id="3.40.50.300">
    <property type="entry name" value="P-loop containing nucleotide triphosphate hydrolases"/>
    <property type="match status" value="1"/>
</dbReference>
<proteinExistence type="inferred from homology"/>
<accession>A0AAN9JPR3</accession>
<dbReference type="InterPro" id="IPR015943">
    <property type="entry name" value="WD40/YVTN_repeat-like_dom_sf"/>
</dbReference>
<gene>
    <name evidence="6" type="ORF">RJT34_12100</name>
</gene>
<dbReference type="SUPFAM" id="SSF52540">
    <property type="entry name" value="P-loop containing nucleoside triphosphate hydrolases"/>
    <property type="match status" value="1"/>
</dbReference>
<feature type="repeat" description="WD" evidence="4">
    <location>
        <begin position="151"/>
        <end position="176"/>
    </location>
</feature>
<dbReference type="PROSITE" id="PS50082">
    <property type="entry name" value="WD_REPEATS_2"/>
    <property type="match status" value="1"/>
</dbReference>
<dbReference type="SMART" id="SM00320">
    <property type="entry name" value="WD40"/>
    <property type="match status" value="2"/>
</dbReference>
<dbReference type="InterPro" id="IPR027417">
    <property type="entry name" value="P-loop_NTPase"/>
</dbReference>
<dbReference type="SUPFAM" id="SSF50978">
    <property type="entry name" value="WD40 repeat-like"/>
    <property type="match status" value="1"/>
</dbReference>
<dbReference type="Proteomes" id="UP001359559">
    <property type="component" value="Unassembled WGS sequence"/>
</dbReference>
<evidence type="ECO:0000256" key="1">
    <source>
        <dbReference type="ARBA" id="ARBA00004496"/>
    </source>
</evidence>
<dbReference type="GO" id="GO:0000398">
    <property type="term" value="P:mRNA splicing, via spliceosome"/>
    <property type="evidence" value="ECO:0007669"/>
    <property type="project" value="TreeGrafter"/>
</dbReference>
<evidence type="ECO:0000256" key="2">
    <source>
        <dbReference type="ARBA" id="ARBA00022490"/>
    </source>
</evidence>
<dbReference type="InterPro" id="IPR051980">
    <property type="entry name" value="WD_repeat_MORG1"/>
</dbReference>
<dbReference type="InterPro" id="IPR001680">
    <property type="entry name" value="WD40_rpt"/>
</dbReference>
<dbReference type="Pfam" id="PF00400">
    <property type="entry name" value="WD40"/>
    <property type="match status" value="2"/>
</dbReference>